<comment type="caution">
    <text evidence="2">The sequence shown here is derived from an EMBL/GenBank/DDBJ whole genome shotgun (WGS) entry which is preliminary data.</text>
</comment>
<dbReference type="AlphaFoldDB" id="A0A6A4TP92"/>
<dbReference type="SUPFAM" id="SSF161084">
    <property type="entry name" value="MAPEG domain-like"/>
    <property type="match status" value="1"/>
</dbReference>
<evidence type="ECO:0000313" key="3">
    <source>
        <dbReference type="Proteomes" id="UP000438429"/>
    </source>
</evidence>
<dbReference type="EMBL" id="VEVO01000003">
    <property type="protein sequence ID" value="KAF0044581.1"/>
    <property type="molecule type" value="Genomic_DNA"/>
</dbReference>
<proteinExistence type="predicted"/>
<gene>
    <name evidence="2" type="ORF">F2P81_003739</name>
</gene>
<evidence type="ECO:0000256" key="1">
    <source>
        <dbReference type="SAM" id="Phobius"/>
    </source>
</evidence>
<dbReference type="Gene3D" id="1.20.120.550">
    <property type="entry name" value="Membrane associated eicosanoid/glutathione metabolism-like domain"/>
    <property type="match status" value="1"/>
</dbReference>
<evidence type="ECO:0000313" key="2">
    <source>
        <dbReference type="EMBL" id="KAF0044581.1"/>
    </source>
</evidence>
<sequence>MDILKVLPPNFGYVIFTYLYSWVMLGYLAVKVGAARKKYDVKAGGVDLQRRASAMGRNGVLSRCRSFSSALFEMYTSKCVSV</sequence>
<dbReference type="InterPro" id="IPR023352">
    <property type="entry name" value="MAPEG-like_dom_sf"/>
</dbReference>
<keyword evidence="1" id="KW-0812">Transmembrane</keyword>
<protein>
    <submittedName>
        <fullName evidence="2">Uncharacterized protein</fullName>
    </submittedName>
</protein>
<accession>A0A6A4TP92</accession>
<keyword evidence="1" id="KW-1133">Transmembrane helix</keyword>
<keyword evidence="1" id="KW-0472">Membrane</keyword>
<feature type="transmembrane region" description="Helical" evidence="1">
    <location>
        <begin position="12"/>
        <end position="30"/>
    </location>
</feature>
<reference evidence="2 3" key="1">
    <citation type="submission" date="2019-06" db="EMBL/GenBank/DDBJ databases">
        <title>Draft genomes of female and male turbot (Scophthalmus maximus).</title>
        <authorList>
            <person name="Xu H."/>
            <person name="Xu X.-W."/>
            <person name="Shao C."/>
            <person name="Chen S."/>
        </authorList>
    </citation>
    <scope>NUCLEOTIDE SEQUENCE [LARGE SCALE GENOMIC DNA]</scope>
    <source>
        <strain evidence="2">Ysfricsl-2016a</strain>
        <tissue evidence="2">Blood</tissue>
    </source>
</reference>
<dbReference type="Proteomes" id="UP000438429">
    <property type="component" value="Unassembled WGS sequence"/>
</dbReference>
<organism evidence="2 3">
    <name type="scientific">Scophthalmus maximus</name>
    <name type="common">Turbot</name>
    <name type="synonym">Psetta maxima</name>
    <dbReference type="NCBI Taxonomy" id="52904"/>
    <lineage>
        <taxon>Eukaryota</taxon>
        <taxon>Metazoa</taxon>
        <taxon>Chordata</taxon>
        <taxon>Craniata</taxon>
        <taxon>Vertebrata</taxon>
        <taxon>Euteleostomi</taxon>
        <taxon>Actinopterygii</taxon>
        <taxon>Neopterygii</taxon>
        <taxon>Teleostei</taxon>
        <taxon>Neoteleostei</taxon>
        <taxon>Acanthomorphata</taxon>
        <taxon>Carangaria</taxon>
        <taxon>Pleuronectiformes</taxon>
        <taxon>Pleuronectoidei</taxon>
        <taxon>Scophthalmidae</taxon>
        <taxon>Scophthalmus</taxon>
    </lineage>
</organism>
<name>A0A6A4TP92_SCOMX</name>